<dbReference type="OrthoDB" id="4898373at2759"/>
<reference evidence="1 2" key="1">
    <citation type="submission" date="2016-07" db="EMBL/GenBank/DDBJ databases">
        <title>Multiple horizontal gene transfer events from other fungi enriched the ability of initially mycotrophic Trichoderma (Ascomycota) to feed on dead plant biomass.</title>
        <authorList>
            <consortium name="DOE Joint Genome Institute"/>
            <person name="Aerts A."/>
            <person name="Atanasova L."/>
            <person name="Chenthamara K."/>
            <person name="Zhang J."/>
            <person name="Grujic M."/>
            <person name="Henrissat B."/>
            <person name="Kuo A."/>
            <person name="Salamov A."/>
            <person name="Lipzen A."/>
            <person name="Labutti K."/>
            <person name="Barry K."/>
            <person name="Miao Y."/>
            <person name="Rahimi M.J."/>
            <person name="Shen Q."/>
            <person name="Grigoriev I.V."/>
            <person name="Kubicek C.P."/>
            <person name="Druzhinina I.S."/>
        </authorList>
    </citation>
    <scope>NUCLEOTIDE SEQUENCE [LARGE SCALE GENOMIC DNA]</scope>
    <source>
        <strain evidence="1 2">CBS 433.97</strain>
    </source>
</reference>
<proteinExistence type="predicted"/>
<accession>A0A2T3Z3T6</accession>
<name>A0A2T3Z3T6_TRIA4</name>
<protein>
    <submittedName>
        <fullName evidence="1">Uncharacterized protein</fullName>
    </submittedName>
</protein>
<dbReference type="AlphaFoldDB" id="A0A2T3Z3T6"/>
<dbReference type="Proteomes" id="UP000240493">
    <property type="component" value="Unassembled WGS sequence"/>
</dbReference>
<sequence>MLSLANATAPNTGKKRQLCLEQGPLGACVDSKRRRCETSDKLAKSIAVPAAALSALEMSEVSSAREQLSEEELYRGRKRWRAGSEPLDWDNVKWCLGDSMVASFEDNPEKLGAESTMKASTSDP</sequence>
<dbReference type="EMBL" id="KZ679264">
    <property type="protein sequence ID" value="PTB39420.1"/>
    <property type="molecule type" value="Genomic_DNA"/>
</dbReference>
<keyword evidence="2" id="KW-1185">Reference proteome</keyword>
<evidence type="ECO:0000313" key="2">
    <source>
        <dbReference type="Proteomes" id="UP000240493"/>
    </source>
</evidence>
<gene>
    <name evidence="1" type="ORF">M441DRAFT_28559</name>
</gene>
<organism evidence="1 2">
    <name type="scientific">Trichoderma asperellum (strain ATCC 204424 / CBS 433.97 / NBRC 101777)</name>
    <dbReference type="NCBI Taxonomy" id="1042311"/>
    <lineage>
        <taxon>Eukaryota</taxon>
        <taxon>Fungi</taxon>
        <taxon>Dikarya</taxon>
        <taxon>Ascomycota</taxon>
        <taxon>Pezizomycotina</taxon>
        <taxon>Sordariomycetes</taxon>
        <taxon>Hypocreomycetidae</taxon>
        <taxon>Hypocreales</taxon>
        <taxon>Hypocreaceae</taxon>
        <taxon>Trichoderma</taxon>
    </lineage>
</organism>
<evidence type="ECO:0000313" key="1">
    <source>
        <dbReference type="EMBL" id="PTB39420.1"/>
    </source>
</evidence>